<dbReference type="EC" id="2.7.7.49" evidence="1"/>
<dbReference type="Pfam" id="PF17921">
    <property type="entry name" value="Integrase_H2C2"/>
    <property type="match status" value="1"/>
</dbReference>
<organism evidence="9 10">
    <name type="scientific">Temnothorax curvispinosus</name>
    <dbReference type="NCBI Taxonomy" id="300111"/>
    <lineage>
        <taxon>Eukaryota</taxon>
        <taxon>Metazoa</taxon>
        <taxon>Ecdysozoa</taxon>
        <taxon>Arthropoda</taxon>
        <taxon>Hexapoda</taxon>
        <taxon>Insecta</taxon>
        <taxon>Pterygota</taxon>
        <taxon>Neoptera</taxon>
        <taxon>Endopterygota</taxon>
        <taxon>Hymenoptera</taxon>
        <taxon>Apocrita</taxon>
        <taxon>Aculeata</taxon>
        <taxon>Formicoidea</taxon>
        <taxon>Formicidae</taxon>
        <taxon>Myrmicinae</taxon>
        <taxon>Temnothorax</taxon>
    </lineage>
</organism>
<dbReference type="SUPFAM" id="SSF53098">
    <property type="entry name" value="Ribonuclease H-like"/>
    <property type="match status" value="1"/>
</dbReference>
<dbReference type="InterPro" id="IPR041373">
    <property type="entry name" value="RT_RNaseH"/>
</dbReference>
<keyword evidence="2" id="KW-0808">Transferase</keyword>
<dbReference type="InterPro" id="IPR041588">
    <property type="entry name" value="Integrase_H2C2"/>
</dbReference>
<dbReference type="InterPro" id="IPR050951">
    <property type="entry name" value="Retrovirus_Pol_polyprotein"/>
</dbReference>
<proteinExistence type="predicted"/>
<evidence type="ECO:0000256" key="6">
    <source>
        <dbReference type="ARBA" id="ARBA00022801"/>
    </source>
</evidence>
<dbReference type="CDD" id="cd09274">
    <property type="entry name" value="RNase_HI_RT_Ty3"/>
    <property type="match status" value="1"/>
</dbReference>
<dbReference type="PANTHER" id="PTHR37984:SF5">
    <property type="entry name" value="PROTEIN NYNRIN-LIKE"/>
    <property type="match status" value="1"/>
</dbReference>
<dbReference type="Gene3D" id="3.30.420.10">
    <property type="entry name" value="Ribonuclease H-like superfamily/Ribonuclease H"/>
    <property type="match status" value="1"/>
</dbReference>
<keyword evidence="3" id="KW-0548">Nucleotidyltransferase</keyword>
<keyword evidence="9" id="KW-1185">Reference proteome</keyword>
<evidence type="ECO:0000259" key="8">
    <source>
        <dbReference type="PROSITE" id="PS50994"/>
    </source>
</evidence>
<evidence type="ECO:0000256" key="4">
    <source>
        <dbReference type="ARBA" id="ARBA00022722"/>
    </source>
</evidence>
<keyword evidence="4" id="KW-0540">Nuclease</keyword>
<dbReference type="PROSITE" id="PS50994">
    <property type="entry name" value="INTEGRASE"/>
    <property type="match status" value="1"/>
</dbReference>
<dbReference type="FunFam" id="3.30.70.270:FF:000020">
    <property type="entry name" value="Transposon Tf2-6 polyprotein-like Protein"/>
    <property type="match status" value="1"/>
</dbReference>
<dbReference type="PANTHER" id="PTHR37984">
    <property type="entry name" value="PROTEIN CBG26694"/>
    <property type="match status" value="1"/>
</dbReference>
<keyword evidence="5" id="KW-0255">Endonuclease</keyword>
<dbReference type="SUPFAM" id="SSF56672">
    <property type="entry name" value="DNA/RNA polymerases"/>
    <property type="match status" value="1"/>
</dbReference>
<gene>
    <name evidence="10" type="primary">LOC112461271</name>
</gene>
<dbReference type="InterPro" id="IPR043128">
    <property type="entry name" value="Rev_trsase/Diguanyl_cyclase"/>
</dbReference>
<evidence type="ECO:0000256" key="1">
    <source>
        <dbReference type="ARBA" id="ARBA00012493"/>
    </source>
</evidence>
<dbReference type="InterPro" id="IPR001584">
    <property type="entry name" value="Integrase_cat-core"/>
</dbReference>
<evidence type="ECO:0000313" key="9">
    <source>
        <dbReference type="Proteomes" id="UP000504618"/>
    </source>
</evidence>
<evidence type="ECO:0000256" key="3">
    <source>
        <dbReference type="ARBA" id="ARBA00022695"/>
    </source>
</evidence>
<dbReference type="Pfam" id="PF17917">
    <property type="entry name" value="RT_RNaseH"/>
    <property type="match status" value="1"/>
</dbReference>
<dbReference type="GO" id="GO:0016787">
    <property type="term" value="F:hydrolase activity"/>
    <property type="evidence" value="ECO:0007669"/>
    <property type="project" value="UniProtKB-KW"/>
</dbReference>
<dbReference type="InterPro" id="IPR012337">
    <property type="entry name" value="RNaseH-like_sf"/>
</dbReference>
<dbReference type="GO" id="GO:0003676">
    <property type="term" value="F:nucleic acid binding"/>
    <property type="evidence" value="ECO:0007669"/>
    <property type="project" value="InterPro"/>
</dbReference>
<keyword evidence="7" id="KW-0695">RNA-directed DNA polymerase</keyword>
<dbReference type="GO" id="GO:0042575">
    <property type="term" value="C:DNA polymerase complex"/>
    <property type="evidence" value="ECO:0007669"/>
    <property type="project" value="UniProtKB-ARBA"/>
</dbReference>
<sequence length="640" mass="73132">MPKPISVPEVQSFLGMVNHYGKFISHLHEMKQPLEDLTRKNRTWLWDQTHDLAFNQIKKVMLSPLLLDHYDLSKTLKVAADVCATGIGAVLLQRDSNGHERAVYHMSQSLTDAQRNYSQLEKEALALVTTVKRFHKFVWGRRFILQTDHKPLVALLQTENTKGLKATTAARLKRWALRLMGYDFKIEFIRTQDFGHADALSCLIDKFRRDNAEELQVASIQAMESELLQLKNRSIDFFGKKLRNNLKKATKKDPFLRSVFQAISEDWKTKEVSESLEYFKRRSEDLSIVDDTLLFGDRVVIPEVLRPTILAALHKGHPGIRRTKQLAREFVYWPKMSDDIEHLVRQCDACALNQKLPIKVPLDPWPAPSRPMKRVYIDFAGPIEGQYLLIFVDAYSKFLGVAITPTISSARTVNLCREFFSRFRPPEVLVTDHGTQFTSELFAVFCKEMQISHLLAAVNHPQSNGQAERMVDTVKRAIAKDPTNWKRQLFDFLHNYRYTPCSESPSGKSPAELLFGRRINSPFSKLLPKLETHEPAPPASAEKQLAMEKQFLKHHGARPLYLTLGDRVIVLTRKDKRDKALFIKYYHKLATLYALKTEESLTATSIISGREVPTRQPGPRDGRLVAPTAAHAGDASYFGS</sequence>
<name>A0A6J1QIJ8_9HYME</name>
<dbReference type="FunFam" id="1.10.340.70:FF:000003">
    <property type="entry name" value="Protein CBG25708"/>
    <property type="match status" value="1"/>
</dbReference>
<dbReference type="GeneID" id="112461271"/>
<protein>
    <recommendedName>
        <fullName evidence="1">RNA-directed DNA polymerase</fullName>
        <ecNumber evidence="1">2.7.7.49</ecNumber>
    </recommendedName>
</protein>
<dbReference type="GO" id="GO:0003964">
    <property type="term" value="F:RNA-directed DNA polymerase activity"/>
    <property type="evidence" value="ECO:0007669"/>
    <property type="project" value="UniProtKB-KW"/>
</dbReference>
<evidence type="ECO:0000256" key="2">
    <source>
        <dbReference type="ARBA" id="ARBA00022679"/>
    </source>
</evidence>
<evidence type="ECO:0000256" key="7">
    <source>
        <dbReference type="ARBA" id="ARBA00022918"/>
    </source>
</evidence>
<dbReference type="Gene3D" id="1.10.340.70">
    <property type="match status" value="1"/>
</dbReference>
<accession>A0A6J1QIJ8</accession>
<dbReference type="GO" id="GO:0004519">
    <property type="term" value="F:endonuclease activity"/>
    <property type="evidence" value="ECO:0007669"/>
    <property type="project" value="UniProtKB-KW"/>
</dbReference>
<dbReference type="RefSeq" id="XP_024882219.1">
    <property type="nucleotide sequence ID" value="XM_025026451.1"/>
</dbReference>
<feature type="domain" description="Integrase catalytic" evidence="8">
    <location>
        <begin position="367"/>
        <end position="518"/>
    </location>
</feature>
<reference evidence="10" key="1">
    <citation type="submission" date="2025-08" db="UniProtKB">
        <authorList>
            <consortium name="RefSeq"/>
        </authorList>
    </citation>
    <scope>IDENTIFICATION</scope>
    <source>
        <tissue evidence="10">Whole body</tissue>
    </source>
</reference>
<dbReference type="Proteomes" id="UP000504618">
    <property type="component" value="Unplaced"/>
</dbReference>
<dbReference type="InterPro" id="IPR043502">
    <property type="entry name" value="DNA/RNA_pol_sf"/>
</dbReference>
<dbReference type="OrthoDB" id="7550810at2759"/>
<evidence type="ECO:0000313" key="10">
    <source>
        <dbReference type="RefSeq" id="XP_024882219.1"/>
    </source>
</evidence>
<dbReference type="InterPro" id="IPR036397">
    <property type="entry name" value="RNaseH_sf"/>
</dbReference>
<keyword evidence="6" id="KW-0378">Hydrolase</keyword>
<dbReference type="AlphaFoldDB" id="A0A6J1QIJ8"/>
<dbReference type="Pfam" id="PF00665">
    <property type="entry name" value="rve"/>
    <property type="match status" value="1"/>
</dbReference>
<dbReference type="GO" id="GO:0015074">
    <property type="term" value="P:DNA integration"/>
    <property type="evidence" value="ECO:0007669"/>
    <property type="project" value="InterPro"/>
</dbReference>
<dbReference type="Gene3D" id="3.30.70.270">
    <property type="match status" value="1"/>
</dbReference>
<evidence type="ECO:0000256" key="5">
    <source>
        <dbReference type="ARBA" id="ARBA00022759"/>
    </source>
</evidence>